<proteinExistence type="inferred from homology"/>
<dbReference type="InterPro" id="IPR013083">
    <property type="entry name" value="Znf_RING/FYVE/PHD"/>
</dbReference>
<evidence type="ECO:0000313" key="10">
    <source>
        <dbReference type="Proteomes" id="UP001292094"/>
    </source>
</evidence>
<dbReference type="CDD" id="cd00022">
    <property type="entry name" value="BIR"/>
    <property type="match status" value="2"/>
</dbReference>
<dbReference type="Gene3D" id="1.10.8.10">
    <property type="entry name" value="DNA helicase RuvA subunit, C-terminal domain"/>
    <property type="match status" value="1"/>
</dbReference>
<keyword evidence="5" id="KW-0862">Zinc</keyword>
<dbReference type="InterPro" id="IPR001370">
    <property type="entry name" value="BIR_rpt"/>
</dbReference>
<dbReference type="FunFam" id="1.10.1170.10:FF:000003">
    <property type="entry name" value="E3 ubiquitin-protein ligase XIAP"/>
    <property type="match status" value="1"/>
</dbReference>
<evidence type="ECO:0000256" key="6">
    <source>
        <dbReference type="PROSITE-ProRule" id="PRU00175"/>
    </source>
</evidence>
<dbReference type="FunFam" id="1.10.1170.10:FF:000002">
    <property type="entry name" value="Baculoviral IAP repeat containing 7"/>
    <property type="match status" value="1"/>
</dbReference>
<keyword evidence="4 6" id="KW-0863">Zinc-finger</keyword>
<evidence type="ECO:0000256" key="5">
    <source>
        <dbReference type="ARBA" id="ARBA00022833"/>
    </source>
</evidence>
<sequence>MGDGTQPDKLLSQEDYRIQTYKNHNLLIDKHVLAKCGFYCTQKGDTVKCYKCKFEVDASKVSFTEIDERHKNLAPTCMEVENADHSPRRSKKFMSYDSLRFEKERLETFINWPVSWLQPSDLARDGFYYLRTEDHCACVFCRGIVGSWEKGDTPRGEHQRHFPHCPFIKGQAVGNIPIEQSQIISRLSPRAETISTPSFNNVDVCGTGRLMSGSYPEKTGPPNSKNCLNLEGMGLPLHSGPKRRDYLTYESREASFVRWPERVKQKPSDLAEAGFFYCGLSDHVRCFHCGNGLRNWESEDVPWEEHARWYPECTFVLLKRGQEFIDQVRRERPPYIRTQPSAAKPGASNAASTPVSSVRSTVSDRELETLMELDIIKSVMVMGFPKEKVSIALRRKLEQTGLPFFSLEACIEAILQYMEEESRQTLHQRCNQETVDEVAEEATEQQAAKMEGHQRARNTAGASTSTSSQASTSAAEPSTSLQSETTLPDVSLPPPSSIAAATPIVSTPLTTRPQQVSTMPSIPSSSSVSASSSISSLSSPQQESLSLNSETAQMSSVGNEEAMETEEPVPAQTITESLDIITQANEVIGKAKRALKPSSGPPSLEHIEGSIEGPATIDELQESPSTSGVNKEQLMGSLMPKELAEELERKRDLWMCKVCMDAEMEVVFLPCSHMVACSSCALALAQCPICRKDIKYSVKPILS</sequence>
<comment type="similarity">
    <text evidence="1">Belongs to the IAP family.</text>
</comment>
<feature type="compositionally biased region" description="Low complexity" evidence="7">
    <location>
        <begin position="497"/>
        <end position="507"/>
    </location>
</feature>
<dbReference type="GO" id="GO:0005737">
    <property type="term" value="C:cytoplasm"/>
    <property type="evidence" value="ECO:0007669"/>
    <property type="project" value="TreeGrafter"/>
</dbReference>
<dbReference type="PANTHER" id="PTHR10044:SF139">
    <property type="entry name" value="DEATH-ASSOCIATED INHIBITOR OF APOPTOSIS 2"/>
    <property type="match status" value="1"/>
</dbReference>
<dbReference type="GO" id="GO:0008270">
    <property type="term" value="F:zinc ion binding"/>
    <property type="evidence" value="ECO:0007669"/>
    <property type="project" value="UniProtKB-KW"/>
</dbReference>
<dbReference type="GO" id="GO:0043027">
    <property type="term" value="F:cysteine-type endopeptidase inhibitor activity involved in apoptotic process"/>
    <property type="evidence" value="ECO:0007669"/>
    <property type="project" value="TreeGrafter"/>
</dbReference>
<evidence type="ECO:0000313" key="9">
    <source>
        <dbReference type="EMBL" id="KAK4301800.1"/>
    </source>
</evidence>
<dbReference type="PANTHER" id="PTHR10044">
    <property type="entry name" value="INHIBITOR OF APOPTOSIS"/>
    <property type="match status" value="1"/>
</dbReference>
<feature type="compositionally biased region" description="Low complexity" evidence="7">
    <location>
        <begin position="515"/>
        <end position="549"/>
    </location>
</feature>
<dbReference type="Pfam" id="PF13920">
    <property type="entry name" value="zf-C3HC4_3"/>
    <property type="match status" value="1"/>
</dbReference>
<evidence type="ECO:0000256" key="2">
    <source>
        <dbReference type="ARBA" id="ARBA00022703"/>
    </source>
</evidence>
<dbReference type="Gene3D" id="1.10.1170.10">
    <property type="entry name" value="Inhibitor Of Apoptosis Protein (2mihbC-IAP-1), Chain A"/>
    <property type="match status" value="3"/>
</dbReference>
<dbReference type="SUPFAM" id="SSF57924">
    <property type="entry name" value="Inhibitor of apoptosis (IAP) repeat"/>
    <property type="match status" value="3"/>
</dbReference>
<dbReference type="Pfam" id="PF00653">
    <property type="entry name" value="BIR"/>
    <property type="match status" value="3"/>
</dbReference>
<feature type="domain" description="RING-type" evidence="8">
    <location>
        <begin position="656"/>
        <end position="691"/>
    </location>
</feature>
<evidence type="ECO:0000256" key="1">
    <source>
        <dbReference type="ARBA" id="ARBA00006672"/>
    </source>
</evidence>
<gene>
    <name evidence="9" type="ORF">Pmani_026069</name>
</gene>
<feature type="region of interest" description="Disordered" evidence="7">
    <location>
        <begin position="437"/>
        <end position="571"/>
    </location>
</feature>
<feature type="compositionally biased region" description="Low complexity" evidence="7">
    <location>
        <begin position="459"/>
        <end position="480"/>
    </location>
</feature>
<comment type="caution">
    <text evidence="9">The sequence shown here is derived from an EMBL/GenBank/DDBJ whole genome shotgun (WGS) entry which is preliminary data.</text>
</comment>
<name>A0AAE1P467_9EUCA</name>
<evidence type="ECO:0000259" key="8">
    <source>
        <dbReference type="PROSITE" id="PS50089"/>
    </source>
</evidence>
<reference evidence="9" key="1">
    <citation type="submission" date="2023-11" db="EMBL/GenBank/DDBJ databases">
        <title>Genome assemblies of two species of porcelain crab, Petrolisthes cinctipes and Petrolisthes manimaculis (Anomura: Porcellanidae).</title>
        <authorList>
            <person name="Angst P."/>
        </authorList>
    </citation>
    <scope>NUCLEOTIDE SEQUENCE</scope>
    <source>
        <strain evidence="9">PB745_02</strain>
        <tissue evidence="9">Gill</tissue>
    </source>
</reference>
<dbReference type="InterPro" id="IPR001841">
    <property type="entry name" value="Znf_RING"/>
</dbReference>
<feature type="region of interest" description="Disordered" evidence="7">
    <location>
        <begin position="335"/>
        <end position="361"/>
    </location>
</feature>
<feature type="compositionally biased region" description="Low complexity" evidence="7">
    <location>
        <begin position="352"/>
        <end position="361"/>
    </location>
</feature>
<dbReference type="PROSITE" id="PS01282">
    <property type="entry name" value="BIR_REPEAT_1"/>
    <property type="match status" value="1"/>
</dbReference>
<dbReference type="GO" id="GO:0006915">
    <property type="term" value="P:apoptotic process"/>
    <property type="evidence" value="ECO:0007669"/>
    <property type="project" value="UniProtKB-KW"/>
</dbReference>
<keyword evidence="10" id="KW-1185">Reference proteome</keyword>
<accession>A0AAE1P467</accession>
<dbReference type="GO" id="GO:0005634">
    <property type="term" value="C:nucleus"/>
    <property type="evidence" value="ECO:0007669"/>
    <property type="project" value="TreeGrafter"/>
</dbReference>
<dbReference type="CDD" id="cd16510">
    <property type="entry name" value="RING-HC_IAPs"/>
    <property type="match status" value="1"/>
</dbReference>
<dbReference type="GO" id="GO:0031398">
    <property type="term" value="P:positive regulation of protein ubiquitination"/>
    <property type="evidence" value="ECO:0007669"/>
    <property type="project" value="TreeGrafter"/>
</dbReference>
<dbReference type="AlphaFoldDB" id="A0AAE1P467"/>
<organism evidence="9 10">
    <name type="scientific">Petrolisthes manimaculis</name>
    <dbReference type="NCBI Taxonomy" id="1843537"/>
    <lineage>
        <taxon>Eukaryota</taxon>
        <taxon>Metazoa</taxon>
        <taxon>Ecdysozoa</taxon>
        <taxon>Arthropoda</taxon>
        <taxon>Crustacea</taxon>
        <taxon>Multicrustacea</taxon>
        <taxon>Malacostraca</taxon>
        <taxon>Eumalacostraca</taxon>
        <taxon>Eucarida</taxon>
        <taxon>Decapoda</taxon>
        <taxon>Pleocyemata</taxon>
        <taxon>Anomura</taxon>
        <taxon>Galatheoidea</taxon>
        <taxon>Porcellanidae</taxon>
        <taxon>Petrolisthes</taxon>
    </lineage>
</organism>
<keyword evidence="2" id="KW-0053">Apoptosis</keyword>
<dbReference type="Gene3D" id="3.30.40.10">
    <property type="entry name" value="Zinc/RING finger domain, C3HC4 (zinc finger)"/>
    <property type="match status" value="1"/>
</dbReference>
<dbReference type="PROSITE" id="PS50143">
    <property type="entry name" value="BIR_REPEAT_2"/>
    <property type="match status" value="3"/>
</dbReference>
<dbReference type="GO" id="GO:0061630">
    <property type="term" value="F:ubiquitin protein ligase activity"/>
    <property type="evidence" value="ECO:0007669"/>
    <property type="project" value="TreeGrafter"/>
</dbReference>
<dbReference type="SMART" id="SM00184">
    <property type="entry name" value="RING"/>
    <property type="match status" value="1"/>
</dbReference>
<dbReference type="Proteomes" id="UP001292094">
    <property type="component" value="Unassembled WGS sequence"/>
</dbReference>
<dbReference type="GO" id="GO:0043066">
    <property type="term" value="P:negative regulation of apoptotic process"/>
    <property type="evidence" value="ECO:0007669"/>
    <property type="project" value="TreeGrafter"/>
</dbReference>
<evidence type="ECO:0000256" key="4">
    <source>
        <dbReference type="ARBA" id="ARBA00022771"/>
    </source>
</evidence>
<dbReference type="GO" id="GO:0051726">
    <property type="term" value="P:regulation of cell cycle"/>
    <property type="evidence" value="ECO:0007669"/>
    <property type="project" value="TreeGrafter"/>
</dbReference>
<keyword evidence="3" id="KW-0479">Metal-binding</keyword>
<dbReference type="PROSITE" id="PS50089">
    <property type="entry name" value="ZF_RING_2"/>
    <property type="match status" value="1"/>
</dbReference>
<dbReference type="SMART" id="SM00238">
    <property type="entry name" value="BIR"/>
    <property type="match status" value="3"/>
</dbReference>
<protein>
    <recommendedName>
        <fullName evidence="8">RING-type domain-containing protein</fullName>
    </recommendedName>
</protein>
<dbReference type="EMBL" id="JAWZYT010002824">
    <property type="protein sequence ID" value="KAK4301800.1"/>
    <property type="molecule type" value="Genomic_DNA"/>
</dbReference>
<dbReference type="InterPro" id="IPR050784">
    <property type="entry name" value="IAP"/>
</dbReference>
<evidence type="ECO:0000256" key="7">
    <source>
        <dbReference type="SAM" id="MobiDB-lite"/>
    </source>
</evidence>
<evidence type="ECO:0000256" key="3">
    <source>
        <dbReference type="ARBA" id="ARBA00022723"/>
    </source>
</evidence>